<protein>
    <submittedName>
        <fullName evidence="1">Uncharacterized protein</fullName>
    </submittedName>
</protein>
<keyword evidence="2" id="KW-1185">Reference proteome</keyword>
<dbReference type="EMBL" id="BMAO01006071">
    <property type="protein sequence ID" value="GFR05863.1"/>
    <property type="molecule type" value="Genomic_DNA"/>
</dbReference>
<organism evidence="1 2">
    <name type="scientific">Trichonephila clavata</name>
    <name type="common">Joro spider</name>
    <name type="synonym">Nephila clavata</name>
    <dbReference type="NCBI Taxonomy" id="2740835"/>
    <lineage>
        <taxon>Eukaryota</taxon>
        <taxon>Metazoa</taxon>
        <taxon>Ecdysozoa</taxon>
        <taxon>Arthropoda</taxon>
        <taxon>Chelicerata</taxon>
        <taxon>Arachnida</taxon>
        <taxon>Araneae</taxon>
        <taxon>Araneomorphae</taxon>
        <taxon>Entelegynae</taxon>
        <taxon>Araneoidea</taxon>
        <taxon>Nephilidae</taxon>
        <taxon>Trichonephila</taxon>
    </lineage>
</organism>
<evidence type="ECO:0000313" key="1">
    <source>
        <dbReference type="EMBL" id="GFR05863.1"/>
    </source>
</evidence>
<dbReference type="Proteomes" id="UP000887116">
    <property type="component" value="Unassembled WGS sequence"/>
</dbReference>
<dbReference type="AlphaFoldDB" id="A0A8X6GK98"/>
<evidence type="ECO:0000313" key="2">
    <source>
        <dbReference type="Proteomes" id="UP000887116"/>
    </source>
</evidence>
<name>A0A8X6GK98_TRICU</name>
<gene>
    <name evidence="1" type="ORF">TNCT_728751</name>
</gene>
<sequence length="115" mass="13484">MKYGVQRIKYVWEEDFRLDYRKNDLILLNDKSPTYLHSSGIFTSIDLSLSSINLNYDMSWSTNIIEEIRKAQILCQESEIKQINSRAPWWAAACGDFDKNDLCNLRHIENFCSAI</sequence>
<accession>A0A8X6GK98</accession>
<reference evidence="1" key="1">
    <citation type="submission" date="2020-07" db="EMBL/GenBank/DDBJ databases">
        <title>Multicomponent nature underlies the extraordinary mechanical properties of spider dragline silk.</title>
        <authorList>
            <person name="Kono N."/>
            <person name="Nakamura H."/>
            <person name="Mori M."/>
            <person name="Yoshida Y."/>
            <person name="Ohtoshi R."/>
            <person name="Malay A.D."/>
            <person name="Moran D.A.P."/>
            <person name="Tomita M."/>
            <person name="Numata K."/>
            <person name="Arakawa K."/>
        </authorList>
    </citation>
    <scope>NUCLEOTIDE SEQUENCE</scope>
</reference>
<proteinExistence type="predicted"/>
<comment type="caution">
    <text evidence="1">The sequence shown here is derived from an EMBL/GenBank/DDBJ whole genome shotgun (WGS) entry which is preliminary data.</text>
</comment>